<dbReference type="InterPro" id="IPR006600">
    <property type="entry name" value="HTH_CenpB_DNA-bd_dom"/>
</dbReference>
<evidence type="ECO:0000256" key="1">
    <source>
        <dbReference type="ARBA" id="ARBA00023125"/>
    </source>
</evidence>
<dbReference type="GO" id="GO:0003677">
    <property type="term" value="F:DNA binding"/>
    <property type="evidence" value="ECO:0007669"/>
    <property type="project" value="UniProtKB-KW"/>
</dbReference>
<keyword evidence="1" id="KW-0238">DNA-binding</keyword>
<dbReference type="InterPro" id="IPR050863">
    <property type="entry name" value="CenT-Element_Derived"/>
</dbReference>
<dbReference type="RefSeq" id="XP_001792055.1">
    <property type="nucleotide sequence ID" value="XM_001792003.1"/>
</dbReference>
<dbReference type="Proteomes" id="UP000663193">
    <property type="component" value="Chromosome 6"/>
</dbReference>
<dbReference type="PANTHER" id="PTHR19303:SF74">
    <property type="entry name" value="POGO TRANSPOSABLE ELEMENT WITH KRAB DOMAIN"/>
    <property type="match status" value="1"/>
</dbReference>
<protein>
    <recommendedName>
        <fullName evidence="3">HTH CENPB-type domain-containing protein</fullName>
    </recommendedName>
</protein>
<feature type="region of interest" description="Disordered" evidence="2">
    <location>
        <begin position="450"/>
        <end position="517"/>
    </location>
</feature>
<dbReference type="SMART" id="SM00674">
    <property type="entry name" value="CENPB"/>
    <property type="match status" value="1"/>
</dbReference>
<keyword evidence="5" id="KW-1185">Reference proteome</keyword>
<dbReference type="PANTHER" id="PTHR19303">
    <property type="entry name" value="TRANSPOSON"/>
    <property type="match status" value="1"/>
</dbReference>
<feature type="compositionally biased region" description="Basic and acidic residues" evidence="2">
    <location>
        <begin position="482"/>
        <end position="517"/>
    </location>
</feature>
<dbReference type="Pfam" id="PF03221">
    <property type="entry name" value="HTH_Tnp_Tc5"/>
    <property type="match status" value="1"/>
</dbReference>
<feature type="domain" description="HTH CENPB-type" evidence="3">
    <location>
        <begin position="49"/>
        <end position="114"/>
    </location>
</feature>
<dbReference type="PROSITE" id="PS51253">
    <property type="entry name" value="HTH_CENPB"/>
    <property type="match status" value="1"/>
</dbReference>
<dbReference type="Pfam" id="PF03184">
    <property type="entry name" value="DDE_1"/>
    <property type="match status" value="1"/>
</dbReference>
<gene>
    <name evidence="4" type="ORF">JI435_014140</name>
</gene>
<evidence type="ECO:0000313" key="4">
    <source>
        <dbReference type="EMBL" id="QRC96499.1"/>
    </source>
</evidence>
<dbReference type="VEuPathDB" id="FungiDB:JI435_014140"/>
<dbReference type="InterPro" id="IPR004875">
    <property type="entry name" value="DDE_SF_endonuclease_dom"/>
</dbReference>
<feature type="region of interest" description="Disordered" evidence="2">
    <location>
        <begin position="537"/>
        <end position="618"/>
    </location>
</feature>
<name>A0A7U2F4R7_PHANO</name>
<dbReference type="AlphaFoldDB" id="A0A7U2F4R7"/>
<evidence type="ECO:0000259" key="3">
    <source>
        <dbReference type="PROSITE" id="PS51253"/>
    </source>
</evidence>
<reference evidence="5" key="1">
    <citation type="journal article" date="2021" name="BMC Genomics">
        <title>Chromosome-level genome assembly and manually-curated proteome of model necrotroph Parastagonospora nodorum Sn15 reveals a genome-wide trove of candidate effector homologs, and redundancy of virulence-related functions within an accessory chromosome.</title>
        <authorList>
            <person name="Bertazzoni S."/>
            <person name="Jones D.A.B."/>
            <person name="Phan H.T."/>
            <person name="Tan K.-C."/>
            <person name="Hane J.K."/>
        </authorList>
    </citation>
    <scope>NUCLEOTIDE SEQUENCE [LARGE SCALE GENOMIC DNA]</scope>
    <source>
        <strain evidence="5">SN15 / ATCC MYA-4574 / FGSC 10173)</strain>
    </source>
</reference>
<organism evidence="4 5">
    <name type="scientific">Phaeosphaeria nodorum (strain SN15 / ATCC MYA-4574 / FGSC 10173)</name>
    <name type="common">Glume blotch fungus</name>
    <name type="synonym">Parastagonospora nodorum</name>
    <dbReference type="NCBI Taxonomy" id="321614"/>
    <lineage>
        <taxon>Eukaryota</taxon>
        <taxon>Fungi</taxon>
        <taxon>Dikarya</taxon>
        <taxon>Ascomycota</taxon>
        <taxon>Pezizomycotina</taxon>
        <taxon>Dothideomycetes</taxon>
        <taxon>Pleosporomycetidae</taxon>
        <taxon>Pleosporales</taxon>
        <taxon>Pleosporineae</taxon>
        <taxon>Phaeosphaeriaceae</taxon>
        <taxon>Parastagonospora</taxon>
    </lineage>
</organism>
<dbReference type="OMA" id="PTENRIC"/>
<proteinExistence type="predicted"/>
<sequence>MAPIDEAIADLESRDPGEKFTLKEVAEKWGVDRSTLGRRWRRVTGPRSDGYAQQQAIDPQQELELVQYIIKLTKRGLPPTREMIRNFSSEVAHQQLSESWVTRFINRHEIHLISEWITTTDRTRDRADTESRYRLFFELLHRKITQYHLEARDIYNMDEKGILIGLIGRSKRIFSRRQWEKKEVRASTQDGSREFLTLLACCCADGSSLPPSLIYPAAEGGIQSSWVEDIKVGEHEVFVSSSPTGWSDDNIGLAWLEQVFDRCTKQRSGRWRLLIVDGHGTHVTKEFIDYCDRHRILLMVLPPHSAHTLQPLDVVLLKPLSQAYSNELTSFLHKAQGLITIEKGDFFLLFWSAWISSFTESLILKAFEATGIWPMDANVILRRFGSTPEAERISSSGLSGHDWRKLDRLVRAVVNDSHQYEARKLRSSVHHLSVQHELLKHENERLKEALQHEKKHKKNGKALDLQQRQEYHGGAVHCSPRKLREARAREAVRERDEMEVKPEKARDKKQREEARVQRRVELEEKRVERQRLKETRELERAEKAAERAPKVEAQHQKKAVQQAQKRKRPALQATSSSDKRQKRAGAAHAGVQAEDELSAAPAKVTSRGRHVSLPQRYR</sequence>
<evidence type="ECO:0000313" key="5">
    <source>
        <dbReference type="Proteomes" id="UP000663193"/>
    </source>
</evidence>
<feature type="compositionally biased region" description="Basic and acidic residues" evidence="2">
    <location>
        <begin position="537"/>
        <end position="555"/>
    </location>
</feature>
<evidence type="ECO:0000256" key="2">
    <source>
        <dbReference type="SAM" id="MobiDB-lite"/>
    </source>
</evidence>
<dbReference type="KEGG" id="pno:SNOG_01414"/>
<dbReference type="EMBL" id="CP069028">
    <property type="protein sequence ID" value="QRC96499.1"/>
    <property type="molecule type" value="Genomic_DNA"/>
</dbReference>
<dbReference type="OrthoDB" id="3938460at2759"/>
<accession>A0A7U2F4R7</accession>